<reference evidence="1 2" key="1">
    <citation type="submission" date="2024-01" db="EMBL/GenBank/DDBJ databases">
        <title>The genomes of 5 underutilized Papilionoideae crops provide insights into root nodulation and disease resistanc.</title>
        <authorList>
            <person name="Jiang F."/>
        </authorList>
    </citation>
    <scope>NUCLEOTIDE SEQUENCE [LARGE SCALE GENOMIC DNA]</scope>
    <source>
        <strain evidence="1">LVBAO_FW01</strain>
        <tissue evidence="1">Leaves</tissue>
    </source>
</reference>
<accession>A0AAN9KG30</accession>
<name>A0AAN9KG30_CANGL</name>
<dbReference type="AlphaFoldDB" id="A0AAN9KG30"/>
<proteinExistence type="predicted"/>
<dbReference type="Proteomes" id="UP001367508">
    <property type="component" value="Unassembled WGS sequence"/>
</dbReference>
<dbReference type="EMBL" id="JAYMYQ010000008">
    <property type="protein sequence ID" value="KAK7315806.1"/>
    <property type="molecule type" value="Genomic_DNA"/>
</dbReference>
<organism evidence="1 2">
    <name type="scientific">Canavalia gladiata</name>
    <name type="common">Sword bean</name>
    <name type="synonym">Dolichos gladiatus</name>
    <dbReference type="NCBI Taxonomy" id="3824"/>
    <lineage>
        <taxon>Eukaryota</taxon>
        <taxon>Viridiplantae</taxon>
        <taxon>Streptophyta</taxon>
        <taxon>Embryophyta</taxon>
        <taxon>Tracheophyta</taxon>
        <taxon>Spermatophyta</taxon>
        <taxon>Magnoliopsida</taxon>
        <taxon>eudicotyledons</taxon>
        <taxon>Gunneridae</taxon>
        <taxon>Pentapetalae</taxon>
        <taxon>rosids</taxon>
        <taxon>fabids</taxon>
        <taxon>Fabales</taxon>
        <taxon>Fabaceae</taxon>
        <taxon>Papilionoideae</taxon>
        <taxon>50 kb inversion clade</taxon>
        <taxon>NPAAA clade</taxon>
        <taxon>indigoferoid/millettioid clade</taxon>
        <taxon>Phaseoleae</taxon>
        <taxon>Canavalia</taxon>
    </lineage>
</organism>
<protein>
    <submittedName>
        <fullName evidence="1">Uncharacterized protein</fullName>
    </submittedName>
</protein>
<gene>
    <name evidence="1" type="ORF">VNO77_34384</name>
</gene>
<evidence type="ECO:0000313" key="2">
    <source>
        <dbReference type="Proteomes" id="UP001367508"/>
    </source>
</evidence>
<keyword evidence="2" id="KW-1185">Reference proteome</keyword>
<evidence type="ECO:0000313" key="1">
    <source>
        <dbReference type="EMBL" id="KAK7315806.1"/>
    </source>
</evidence>
<sequence length="100" mass="11363">MRGSQERNEHINPTTLEGQDIMYILCSCWRLGSNCGSSTCLRRREKMHSSISFTFPGRMLEILETIMLPSRAIRDHIYLHGTTTNTGSKEVFSAKGEKLV</sequence>
<comment type="caution">
    <text evidence="1">The sequence shown here is derived from an EMBL/GenBank/DDBJ whole genome shotgun (WGS) entry which is preliminary data.</text>
</comment>